<dbReference type="RefSeq" id="WP_200614517.1">
    <property type="nucleotide sequence ID" value="NZ_CP071518.1"/>
</dbReference>
<reference evidence="1 2" key="1">
    <citation type="submission" date="2021-03" db="EMBL/GenBank/DDBJ databases">
        <title>Lysobacter sp. nov. isolated from soil of gangwondo yeongwol, south Korea.</title>
        <authorList>
            <person name="Kim K.R."/>
            <person name="Kim K.H."/>
            <person name="Jeon C.O."/>
        </authorList>
    </citation>
    <scope>NUCLEOTIDE SEQUENCE [LARGE SCALE GENOMIC DNA]</scope>
    <source>
        <strain evidence="1 2">R19</strain>
    </source>
</reference>
<dbReference type="EMBL" id="CP071518">
    <property type="protein sequence ID" value="QSX79358.1"/>
    <property type="molecule type" value="Genomic_DNA"/>
</dbReference>
<gene>
    <name evidence="1" type="ORF">I8J32_005710</name>
</gene>
<dbReference type="KEGG" id="lsf:I8J32_005710"/>
<dbReference type="InterPro" id="IPR025563">
    <property type="entry name" value="DUF4286"/>
</dbReference>
<keyword evidence="2" id="KW-1185">Reference proteome</keyword>
<organism evidence="1 2">
    <name type="scientific">Agrilutibacter solisilvae</name>
    <dbReference type="NCBI Taxonomy" id="2763317"/>
    <lineage>
        <taxon>Bacteria</taxon>
        <taxon>Pseudomonadati</taxon>
        <taxon>Pseudomonadota</taxon>
        <taxon>Gammaproteobacteria</taxon>
        <taxon>Lysobacterales</taxon>
        <taxon>Lysobacteraceae</taxon>
        <taxon>Agrilutibacter</taxon>
    </lineage>
</organism>
<protein>
    <submittedName>
        <fullName evidence="1">DUF4286 family protein</fullName>
    </submittedName>
</protein>
<dbReference type="Proteomes" id="UP000639274">
    <property type="component" value="Chromosome"/>
</dbReference>
<dbReference type="Pfam" id="PF14114">
    <property type="entry name" value="DUF4286"/>
    <property type="match status" value="1"/>
</dbReference>
<name>A0A975ATJ5_9GAMM</name>
<evidence type="ECO:0000313" key="1">
    <source>
        <dbReference type="EMBL" id="QSX79358.1"/>
    </source>
</evidence>
<dbReference type="AlphaFoldDB" id="A0A975ATJ5"/>
<accession>A0A975ATJ5</accession>
<evidence type="ECO:0000313" key="2">
    <source>
        <dbReference type="Proteomes" id="UP000639274"/>
    </source>
</evidence>
<proteinExistence type="predicted"/>
<sequence length="116" mass="12247">MTAPAATAGAMTAPGGVVYEVNLDVEAGIRGPYLAWLADHVAEIRALPGFAGARRFEVTDPAPLPGRVSLCVQYTLVDQAALDAYLRDHAPRLRADGQARFGGRFTASRRVLAALA</sequence>